<accession>A0A939S1V7</accession>
<dbReference type="Proteomes" id="UP000664702">
    <property type="component" value="Chromosome"/>
</dbReference>
<evidence type="ECO:0000313" key="3">
    <source>
        <dbReference type="Proteomes" id="UP000664702"/>
    </source>
</evidence>
<dbReference type="RefSeq" id="WP_208070371.1">
    <property type="nucleotide sequence ID" value="NZ_CP086136.1"/>
</dbReference>
<evidence type="ECO:0000313" key="2">
    <source>
        <dbReference type="EMBL" id="UEM10063.1"/>
    </source>
</evidence>
<sequence>MAFREWLEIEPFGEASAQNGFGPTSRMHRFGHRIAGTDAVLATIEIPLSIVLQSIPIEVTTRLTPSGAIRTNLHLNERGIQETPLIQLVKELLEPRALVMEEVRLSDLQALQRSLETSIQLVSAVTAAL</sequence>
<reference evidence="1" key="1">
    <citation type="submission" date="2021-03" db="EMBL/GenBank/DDBJ databases">
        <title>Whole Genome Sequence of Bradyrhizobium sp. Strain 144S4.</title>
        <authorList>
            <person name="Bromfield E.S.P."/>
            <person name="Cloutier S."/>
        </authorList>
    </citation>
    <scope>NUCLEOTIDE SEQUENCE [LARGE SCALE GENOMIC DNA]</scope>
    <source>
        <strain evidence="1">144S4</strain>
    </source>
</reference>
<name>A0A939S1V7_9BRAD</name>
<organism evidence="1">
    <name type="scientific">Bradyrhizobium barranii subsp. barranii</name>
    <dbReference type="NCBI Taxonomy" id="2823807"/>
    <lineage>
        <taxon>Bacteria</taxon>
        <taxon>Pseudomonadati</taxon>
        <taxon>Pseudomonadota</taxon>
        <taxon>Alphaproteobacteria</taxon>
        <taxon>Hyphomicrobiales</taxon>
        <taxon>Nitrobacteraceae</taxon>
        <taxon>Bradyrhizobium</taxon>
        <taxon>Bradyrhizobium barranii</taxon>
    </lineage>
</organism>
<protein>
    <submittedName>
        <fullName evidence="1">Uncharacterized protein</fullName>
    </submittedName>
</protein>
<dbReference type="AlphaFoldDB" id="A0A939S1V7"/>
<dbReference type="EMBL" id="CP086136">
    <property type="protein sequence ID" value="UEM10063.1"/>
    <property type="molecule type" value="Genomic_DNA"/>
</dbReference>
<proteinExistence type="predicted"/>
<dbReference type="KEGG" id="bban:J4G43_036025"/>
<gene>
    <name evidence="2" type="ORF">J4G43_036025</name>
    <name evidence="1" type="ORF">J4G43_37960</name>
</gene>
<reference evidence="2 3" key="2">
    <citation type="journal article" date="2022" name="Int. J. Syst. Evol. Microbiol.">
        <title>Strains of Bradyrhizobium barranii sp. nov. associated with legumes native to Canada are symbionts of soybeans and belong to different subspecies (subsp. barranii subsp. nov. and subsp. apii subsp. nov.) and symbiovars (sv. glycinearum and sv. septentrionale).</title>
        <authorList>
            <person name="Bromfield E.S.P."/>
            <person name="Cloutier S."/>
            <person name="Wasai-Hara S."/>
            <person name="Minamisawa K."/>
        </authorList>
    </citation>
    <scope>NUCLEOTIDE SEQUENCE [LARGE SCALE GENOMIC DNA]</scope>
    <source>
        <strain evidence="2 3">144S4</strain>
    </source>
</reference>
<dbReference type="EMBL" id="JAGEMI010000001">
    <property type="protein sequence ID" value="MBO1866482.1"/>
    <property type="molecule type" value="Genomic_DNA"/>
</dbReference>
<evidence type="ECO:0000313" key="1">
    <source>
        <dbReference type="EMBL" id="MBO1866482.1"/>
    </source>
</evidence>